<keyword evidence="2" id="KW-1185">Reference proteome</keyword>
<evidence type="ECO:0000313" key="1">
    <source>
        <dbReference type="EnsemblPlants" id="AVESA.00010b.r2.6AG1051360.1.CDS"/>
    </source>
</evidence>
<proteinExistence type="predicted"/>
<accession>A0ACD5YQS4</accession>
<evidence type="ECO:0000313" key="2">
    <source>
        <dbReference type="Proteomes" id="UP001732700"/>
    </source>
</evidence>
<organism evidence="1 2">
    <name type="scientific">Avena sativa</name>
    <name type="common">Oat</name>
    <dbReference type="NCBI Taxonomy" id="4498"/>
    <lineage>
        <taxon>Eukaryota</taxon>
        <taxon>Viridiplantae</taxon>
        <taxon>Streptophyta</taxon>
        <taxon>Embryophyta</taxon>
        <taxon>Tracheophyta</taxon>
        <taxon>Spermatophyta</taxon>
        <taxon>Magnoliopsida</taxon>
        <taxon>Liliopsida</taxon>
        <taxon>Poales</taxon>
        <taxon>Poaceae</taxon>
        <taxon>BOP clade</taxon>
        <taxon>Pooideae</taxon>
        <taxon>Poodae</taxon>
        <taxon>Poeae</taxon>
        <taxon>Poeae Chloroplast Group 1 (Aveneae type)</taxon>
        <taxon>Aveninae</taxon>
        <taxon>Avena</taxon>
    </lineage>
</organism>
<protein>
    <submittedName>
        <fullName evidence="1">Uncharacterized protein</fullName>
    </submittedName>
</protein>
<dbReference type="EnsemblPlants" id="AVESA.00010b.r2.6AG1051360.1">
    <property type="protein sequence ID" value="AVESA.00010b.r2.6AG1051360.1.CDS"/>
    <property type="gene ID" value="AVESA.00010b.r2.6AG1051360"/>
</dbReference>
<dbReference type="Proteomes" id="UP001732700">
    <property type="component" value="Chromosome 6A"/>
</dbReference>
<sequence length="1033" mass="117045">MEAALVSVATGALKPVLEKMGALLGEKYKRFTGVRKDIKSLTRELTHMDVFLMKMSEEEDPSEEDKLWMNEVRELSYHMEDCIDDFMQSVNDKDTNPDGFIEKMKHSLGKLGKMKTCYRIGNDIHDLKKQITEVAEMNKRYKTPVPFPTSMNAIVQPGALAMFEDASKLVGIDEPKAEIVKLLTEGASTQEQTKLVSIVGTGGLGKTTLANQVYEQLKEKFKCRAFLTVSRNPDKVNVLRRLLSEITSIDYGRTESGDIQELISKIKKILEGERYFVVVDDIWDIDTWDVIKLAFPMTSSGSIIITTTRINDVAKSCRSSFGGDIYDIKHLDEVHSRQLFHRRLFGCKEDCPSHLEKVSDQILKKCDGLPLAIITMSGLLANRERREDLWNKVKDSIGCALERNHGVRRMMKILSLSYFDLPHYLRSCLLYMVIFPEDFIIEKKYLIRRWIGEGFIHKEDNYTVYEIGERCFNELLNRGLIQASMINSYGIVKSCRVHDMILDFLISKSIEENFVSLLGVPVLTVKTQSKVVHRLSLQVSKEGYSAMQTSDVVLSHVRSLNVFGYTVEIPSLDKFRYLRVLHLEKYKHLKDQHLESIVCLFHLRYLNLKNTGITKLPERIGRLGCLEILDIRYNNIQKLPASIVDLGKLVHLFVDRTYGAPYGDGDKFPDGISKMQALEILKKVRVLQQPCDFPWSLGQLKNLTNLSLDLSANEDTHVVQECEKALVSSLCKLGNQNLRSLSIQDGSSLLQQPWIPAPLTLKKLSTFDSAVPQVPKWVSSLKNLQQLRIEVNGIKYDDLCILGALPALLILHLMSSEKTDGKLIIDAEIGFQFLRFFSYNAHCCRVGLMFAEGSMPHLETLELLEFRTNQDESLDFGIGNLPSLINVKYRGAIEEIGAMQALEILKKVRVLQQRCDFPWSLGQLKNLTNLSLDLSISEDTHVVQKECEKAIVSSLCKLGNQNLRSLSIRGGSSLLQQPWCPAPLTLKKLSAFASAVPQVPKWQNGPHRRLAGDLTGDFVANNLRYCSKNIKQL</sequence>
<name>A0ACD5YQS4_AVESA</name>
<reference evidence="1" key="2">
    <citation type="submission" date="2025-09" db="UniProtKB">
        <authorList>
            <consortium name="EnsemblPlants"/>
        </authorList>
    </citation>
    <scope>IDENTIFICATION</scope>
</reference>
<reference evidence="1" key="1">
    <citation type="submission" date="2021-05" db="EMBL/GenBank/DDBJ databases">
        <authorList>
            <person name="Scholz U."/>
            <person name="Mascher M."/>
            <person name="Fiebig A."/>
        </authorList>
    </citation>
    <scope>NUCLEOTIDE SEQUENCE [LARGE SCALE GENOMIC DNA]</scope>
</reference>